<keyword evidence="6" id="KW-0648">Protein biosynthesis</keyword>
<evidence type="ECO:0000256" key="4">
    <source>
        <dbReference type="ARBA" id="ARBA00022741"/>
    </source>
</evidence>
<dbReference type="AlphaFoldDB" id="A0A381NPK2"/>
<dbReference type="NCBIfam" id="TIGR00442">
    <property type="entry name" value="hisS"/>
    <property type="match status" value="1"/>
</dbReference>
<dbReference type="SUPFAM" id="SSF55681">
    <property type="entry name" value="Class II aaRS and biotin synthetases"/>
    <property type="match status" value="1"/>
</dbReference>
<keyword evidence="3" id="KW-0436">Ligase</keyword>
<keyword evidence="5" id="KW-0067">ATP-binding</keyword>
<dbReference type="HAMAP" id="MF_00127">
    <property type="entry name" value="His_tRNA_synth"/>
    <property type="match status" value="1"/>
</dbReference>
<evidence type="ECO:0000256" key="7">
    <source>
        <dbReference type="ARBA" id="ARBA00023146"/>
    </source>
</evidence>
<keyword evidence="7" id="KW-0030">Aminoacyl-tRNA synthetase</keyword>
<dbReference type="PROSITE" id="PS50862">
    <property type="entry name" value="AA_TRNA_LIGASE_II"/>
    <property type="match status" value="1"/>
</dbReference>
<dbReference type="InterPro" id="IPR015807">
    <property type="entry name" value="His-tRNA-ligase"/>
</dbReference>
<feature type="non-terminal residue" evidence="11">
    <location>
        <position position="1"/>
    </location>
</feature>
<dbReference type="PANTHER" id="PTHR43707">
    <property type="entry name" value="HISTIDYL-TRNA SYNTHETASE"/>
    <property type="match status" value="1"/>
</dbReference>
<evidence type="ECO:0000259" key="10">
    <source>
        <dbReference type="PROSITE" id="PS50862"/>
    </source>
</evidence>
<dbReference type="GO" id="GO:0005737">
    <property type="term" value="C:cytoplasm"/>
    <property type="evidence" value="ECO:0007669"/>
    <property type="project" value="InterPro"/>
</dbReference>
<dbReference type="Gene3D" id="3.40.50.800">
    <property type="entry name" value="Anticodon-binding domain"/>
    <property type="match status" value="1"/>
</dbReference>
<dbReference type="Pfam" id="PF03129">
    <property type="entry name" value="HGTP_anticodon"/>
    <property type="match status" value="1"/>
</dbReference>
<evidence type="ECO:0000256" key="8">
    <source>
        <dbReference type="ARBA" id="ARBA00030619"/>
    </source>
</evidence>
<proteinExistence type="inferred from homology"/>
<dbReference type="Pfam" id="PF13393">
    <property type="entry name" value="tRNA-synt_His"/>
    <property type="match status" value="1"/>
</dbReference>
<comment type="similarity">
    <text evidence="1">Belongs to the class-II aminoacyl-tRNA synthetase family.</text>
</comment>
<dbReference type="EC" id="6.1.1.21" evidence="2"/>
<evidence type="ECO:0000256" key="3">
    <source>
        <dbReference type="ARBA" id="ARBA00022598"/>
    </source>
</evidence>
<dbReference type="GO" id="GO:0004821">
    <property type="term" value="F:histidine-tRNA ligase activity"/>
    <property type="evidence" value="ECO:0007669"/>
    <property type="project" value="UniProtKB-EC"/>
</dbReference>
<dbReference type="InterPro" id="IPR006195">
    <property type="entry name" value="aa-tRNA-synth_II"/>
</dbReference>
<organism evidence="11">
    <name type="scientific">marine metagenome</name>
    <dbReference type="NCBI Taxonomy" id="408172"/>
    <lineage>
        <taxon>unclassified sequences</taxon>
        <taxon>metagenomes</taxon>
        <taxon>ecological metagenomes</taxon>
    </lineage>
</organism>
<sequence>VDDSTYRAPKGTRDILWPDSARWRTLVEVFADVVGAAGYTQVVPPMFEHVEVFRRLGDATDVVSKEMYEFLDKGGRSIALRPEQTASVVRAFAEHRPVVPWKVWYAGPNFRYERAQKGRFRQFDQVGVEALGPDDPHLDAEVIALAWRFYERLGLRRVTLLVNSLGNPEDRARYVDALTAHFSADADALSAESRKTLATNPLRLLDSRRPEDADLVAAAPQMSDHLSDDAARHFDRVCGALDALDIPYTVSPRLVRGLDYYLRTTFEFIAEALDAAQDAIGGGGRYDGLAEAMGAPPTPGVGFALGVDRTLLACDAEAAFEAPASTVDVFVVDTCGGDEAVLVTDEVRRAGLRVDRAWDDRSMKAQMKAADRSGAALAVIIGEDERSGGTATVRDLRGDAGQESVARTDLIETLRTRLP</sequence>
<dbReference type="PANTHER" id="PTHR43707:SF1">
    <property type="entry name" value="HISTIDINE--TRNA LIGASE, MITOCHONDRIAL-RELATED"/>
    <property type="match status" value="1"/>
</dbReference>
<dbReference type="Gene3D" id="3.30.930.10">
    <property type="entry name" value="Bira Bifunctional Protein, Domain 2"/>
    <property type="match status" value="1"/>
</dbReference>
<keyword evidence="4" id="KW-0547">Nucleotide-binding</keyword>
<feature type="domain" description="Aminoacyl-transfer RNA synthetases class-II family profile" evidence="10">
    <location>
        <begin position="24"/>
        <end position="323"/>
    </location>
</feature>
<reference evidence="11" key="1">
    <citation type="submission" date="2018-05" db="EMBL/GenBank/DDBJ databases">
        <authorList>
            <person name="Lanie J.A."/>
            <person name="Ng W.-L."/>
            <person name="Kazmierczak K.M."/>
            <person name="Andrzejewski T.M."/>
            <person name="Davidsen T.M."/>
            <person name="Wayne K.J."/>
            <person name="Tettelin H."/>
            <person name="Glass J.I."/>
            <person name="Rusch D."/>
            <person name="Podicherti R."/>
            <person name="Tsui H.-C.T."/>
            <person name="Winkler M.E."/>
        </authorList>
    </citation>
    <scope>NUCLEOTIDE SEQUENCE</scope>
</reference>
<dbReference type="PIRSF" id="PIRSF001549">
    <property type="entry name" value="His-tRNA_synth"/>
    <property type="match status" value="1"/>
</dbReference>
<protein>
    <recommendedName>
        <fullName evidence="2">histidine--tRNA ligase</fullName>
        <ecNumber evidence="2">6.1.1.21</ecNumber>
    </recommendedName>
    <alternativeName>
        <fullName evidence="8">Histidyl-tRNA synthetase</fullName>
    </alternativeName>
</protein>
<dbReference type="InterPro" id="IPR045864">
    <property type="entry name" value="aa-tRNA-synth_II/BPL/LPL"/>
</dbReference>
<dbReference type="EMBL" id="UINC01000490">
    <property type="protein sequence ID" value="SUZ56259.1"/>
    <property type="molecule type" value="Genomic_DNA"/>
</dbReference>
<dbReference type="GO" id="GO:0005524">
    <property type="term" value="F:ATP binding"/>
    <property type="evidence" value="ECO:0007669"/>
    <property type="project" value="UniProtKB-KW"/>
</dbReference>
<dbReference type="InterPro" id="IPR036621">
    <property type="entry name" value="Anticodon-bd_dom_sf"/>
</dbReference>
<dbReference type="CDD" id="cd00773">
    <property type="entry name" value="HisRS-like_core"/>
    <property type="match status" value="1"/>
</dbReference>
<dbReference type="InterPro" id="IPR033656">
    <property type="entry name" value="HisRS_anticodon"/>
</dbReference>
<dbReference type="InterPro" id="IPR041715">
    <property type="entry name" value="HisRS-like_core"/>
</dbReference>
<evidence type="ECO:0000256" key="6">
    <source>
        <dbReference type="ARBA" id="ARBA00022917"/>
    </source>
</evidence>
<name>A0A381NPK2_9ZZZZ</name>
<evidence type="ECO:0000256" key="9">
    <source>
        <dbReference type="ARBA" id="ARBA00047639"/>
    </source>
</evidence>
<dbReference type="InterPro" id="IPR004516">
    <property type="entry name" value="HisRS/HisZ"/>
</dbReference>
<comment type="catalytic activity">
    <reaction evidence="9">
        <text>tRNA(His) + L-histidine + ATP = L-histidyl-tRNA(His) + AMP + diphosphate + H(+)</text>
        <dbReference type="Rhea" id="RHEA:17313"/>
        <dbReference type="Rhea" id="RHEA-COMP:9665"/>
        <dbReference type="Rhea" id="RHEA-COMP:9689"/>
        <dbReference type="ChEBI" id="CHEBI:15378"/>
        <dbReference type="ChEBI" id="CHEBI:30616"/>
        <dbReference type="ChEBI" id="CHEBI:33019"/>
        <dbReference type="ChEBI" id="CHEBI:57595"/>
        <dbReference type="ChEBI" id="CHEBI:78442"/>
        <dbReference type="ChEBI" id="CHEBI:78527"/>
        <dbReference type="ChEBI" id="CHEBI:456215"/>
        <dbReference type="EC" id="6.1.1.21"/>
    </reaction>
</comment>
<evidence type="ECO:0000256" key="2">
    <source>
        <dbReference type="ARBA" id="ARBA00012815"/>
    </source>
</evidence>
<dbReference type="InterPro" id="IPR004154">
    <property type="entry name" value="Anticodon-bd"/>
</dbReference>
<dbReference type="GO" id="GO:0006427">
    <property type="term" value="P:histidyl-tRNA aminoacylation"/>
    <property type="evidence" value="ECO:0007669"/>
    <property type="project" value="InterPro"/>
</dbReference>
<dbReference type="CDD" id="cd00859">
    <property type="entry name" value="HisRS_anticodon"/>
    <property type="match status" value="1"/>
</dbReference>
<evidence type="ECO:0000313" key="11">
    <source>
        <dbReference type="EMBL" id="SUZ56259.1"/>
    </source>
</evidence>
<accession>A0A381NPK2</accession>
<evidence type="ECO:0000256" key="1">
    <source>
        <dbReference type="ARBA" id="ARBA00008226"/>
    </source>
</evidence>
<gene>
    <name evidence="11" type="ORF">METZ01_LOCUS9113</name>
</gene>
<evidence type="ECO:0000256" key="5">
    <source>
        <dbReference type="ARBA" id="ARBA00022840"/>
    </source>
</evidence>
<dbReference type="SUPFAM" id="SSF52954">
    <property type="entry name" value="Class II aaRS ABD-related"/>
    <property type="match status" value="1"/>
</dbReference>